<dbReference type="InterPro" id="IPR037217">
    <property type="entry name" value="Trp/Indoleamine_2_3_dOase-like"/>
</dbReference>
<dbReference type="AlphaFoldDB" id="A0AAP8H117"/>
<dbReference type="EMBL" id="CP065876">
    <property type="protein sequence ID" value="QQA13762.1"/>
    <property type="molecule type" value="Genomic_DNA"/>
</dbReference>
<sequence length="406" mass="46780">MSKAFNELDIQKLDKYSHGFLPNTTPLQLHQLPNYLSEFDILANQCIQELHYLGARNLVKEFLAKHKKLFDVNNVKSLNNYELNNLSTRLAIIFHSFRWDTIPPKSGEYARKTLDIPEYCLEYWQYINEKLGMPPVGTLHNLMLYNWKVDNIGSNQIYNIENVIKGEGLQPIFCWATEEHREHHKNFSMTIVRMEAIGASIFPVIKNVILSGLTTESITILLDELHKIVINITKMFASTLKKGSFSGESFLSSIQPFMIWGLASKSGKILTGASGPMSPIVHIVDAILQISGKSSMRILLQESRMYMTYEQRSIIELIEKLAKEIQPIIVTNEELINKFNVCIDTVKRWRIMHKSRAVFTLSEKNIPQKEYLSTGMTIEGEDRLQQLRIQLDEIIEETSTSRLYHL</sequence>
<dbReference type="SUPFAM" id="SSF140959">
    <property type="entry name" value="Indolic compounds 2,3-dioxygenase-like"/>
    <property type="match status" value="1"/>
</dbReference>
<dbReference type="Gene3D" id="1.20.58.480">
    <property type="match status" value="1"/>
</dbReference>
<dbReference type="GO" id="GO:0020037">
    <property type="term" value="F:heme binding"/>
    <property type="evidence" value="ECO:0007669"/>
    <property type="project" value="InterPro"/>
</dbReference>
<evidence type="ECO:0000256" key="1">
    <source>
        <dbReference type="ARBA" id="ARBA00022723"/>
    </source>
</evidence>
<organism evidence="3 5">
    <name type="scientific">Bacillus mycoides</name>
    <dbReference type="NCBI Taxonomy" id="1405"/>
    <lineage>
        <taxon>Bacteria</taxon>
        <taxon>Bacillati</taxon>
        <taxon>Bacillota</taxon>
        <taxon>Bacilli</taxon>
        <taxon>Bacillales</taxon>
        <taxon>Bacillaceae</taxon>
        <taxon>Bacillus</taxon>
        <taxon>Bacillus cereus group</taxon>
    </lineage>
</organism>
<evidence type="ECO:0000313" key="6">
    <source>
        <dbReference type="Proteomes" id="UP000596196"/>
    </source>
</evidence>
<dbReference type="GO" id="GO:0005737">
    <property type="term" value="C:cytoplasm"/>
    <property type="evidence" value="ECO:0007669"/>
    <property type="project" value="TreeGrafter"/>
</dbReference>
<reference evidence="4 6" key="2">
    <citation type="submission" date="2020-12" db="EMBL/GenBank/DDBJ databases">
        <title>FDA dAtabase for Regulatory Grade micrObial Sequences (FDA-ARGOS): Supporting development and validation of Infectious Disease Dx tests.</title>
        <authorList>
            <person name="Nelson B."/>
            <person name="Plummer A."/>
            <person name="Tallon L."/>
            <person name="Sadzewicz L."/>
            <person name="Zhao X."/>
            <person name="Boylan J."/>
            <person name="Ott S."/>
            <person name="Bowen H."/>
            <person name="Vavikolanu K."/>
            <person name="Mehta A."/>
            <person name="Aluvathingal J."/>
            <person name="Nadendla S."/>
            <person name="Myers T."/>
            <person name="Yan Y."/>
            <person name="Sichtig H."/>
        </authorList>
    </citation>
    <scope>NUCLEOTIDE SEQUENCE [LARGE SCALE GENOMIC DNA]</scope>
    <source>
        <strain evidence="4 6">FDAARGOS_924</strain>
        <plasmid evidence="4 6">unnamed2</plasmid>
    </source>
</reference>
<geneLocation type="plasmid" evidence="4 6">
    <name>unnamed2</name>
</geneLocation>
<dbReference type="InterPro" id="IPR000898">
    <property type="entry name" value="Indolamine_dOase"/>
</dbReference>
<evidence type="ECO:0000313" key="3">
    <source>
        <dbReference type="EMBL" id="PJN70951.1"/>
    </source>
</evidence>
<name>A0AAP8H117_BACMY</name>
<keyword evidence="6" id="KW-1185">Reference proteome</keyword>
<accession>A0AAP8H117</accession>
<dbReference type="Pfam" id="PF01231">
    <property type="entry name" value="IDO"/>
    <property type="match status" value="1"/>
</dbReference>
<keyword evidence="4" id="KW-0614">Plasmid</keyword>
<dbReference type="KEGG" id="bmyo:BG05_5592"/>
<dbReference type="PANTHER" id="PTHR28657:SF5">
    <property type="entry name" value="INDOLEAMINE 2,3-DIOXYGENASE"/>
    <property type="match status" value="1"/>
</dbReference>
<evidence type="ECO:0008006" key="7">
    <source>
        <dbReference type="Google" id="ProtNLM"/>
    </source>
</evidence>
<protein>
    <recommendedName>
        <fullName evidence="7">Indoleamine 2,3-dioxygenase</fullName>
    </recommendedName>
</protein>
<dbReference type="GO" id="GO:0046872">
    <property type="term" value="F:metal ion binding"/>
    <property type="evidence" value="ECO:0007669"/>
    <property type="project" value="UniProtKB-KW"/>
</dbReference>
<dbReference type="GO" id="GO:0019441">
    <property type="term" value="P:L-tryptophan catabolic process to kynurenine"/>
    <property type="evidence" value="ECO:0007669"/>
    <property type="project" value="InterPro"/>
</dbReference>
<evidence type="ECO:0000313" key="4">
    <source>
        <dbReference type="EMBL" id="QQA13762.1"/>
    </source>
</evidence>
<gene>
    <name evidence="3" type="ORF">BACWE_22130</name>
    <name evidence="4" type="ORF">I6G81_00795</name>
</gene>
<proteinExistence type="predicted"/>
<dbReference type="RefSeq" id="WP_002203967.1">
    <property type="nucleotide sequence ID" value="NZ_CP009691.1"/>
</dbReference>
<dbReference type="PANTHER" id="PTHR28657">
    <property type="entry name" value="INDOLEAMINE 2,3-DIOXYGENASE"/>
    <property type="match status" value="1"/>
</dbReference>
<keyword evidence="1" id="KW-0479">Metal-binding</keyword>
<dbReference type="GO" id="GO:0033754">
    <property type="term" value="F:indoleamine 2,3-dioxygenase activity"/>
    <property type="evidence" value="ECO:0007669"/>
    <property type="project" value="TreeGrafter"/>
</dbReference>
<dbReference type="Proteomes" id="UP000596196">
    <property type="component" value="Plasmid unnamed2"/>
</dbReference>
<evidence type="ECO:0000313" key="5">
    <source>
        <dbReference type="Proteomes" id="UP000236165"/>
    </source>
</evidence>
<keyword evidence="2" id="KW-0408">Iron</keyword>
<dbReference type="Proteomes" id="UP000236165">
    <property type="component" value="Unassembled WGS sequence"/>
</dbReference>
<dbReference type="EMBL" id="MKZQ01000021">
    <property type="protein sequence ID" value="PJN70951.1"/>
    <property type="molecule type" value="Genomic_DNA"/>
</dbReference>
<reference evidence="3 5" key="1">
    <citation type="submission" date="2016-10" db="EMBL/GenBank/DDBJ databases">
        <title>Genome Sequence of Bacillus weihenstephanensis GM6LP.</title>
        <authorList>
            <person name="Poehlein A."/>
            <person name="Wemheuer F."/>
            <person name="Hollensteiner J."/>
            <person name="Wemheuer B."/>
        </authorList>
    </citation>
    <scope>NUCLEOTIDE SEQUENCE [LARGE SCALE GENOMIC DNA]</scope>
    <source>
        <strain evidence="3 5">GM6LP</strain>
    </source>
</reference>
<evidence type="ECO:0000256" key="2">
    <source>
        <dbReference type="ARBA" id="ARBA00023004"/>
    </source>
</evidence>